<reference evidence="2" key="1">
    <citation type="submission" date="2017-06" db="EMBL/GenBank/DDBJ databases">
        <title>Complete genome sequence of Capnocytophaga sp. KCOM 1579 (=ChDC OS43) isolated from a human refractory periapical abscess lesion.</title>
        <authorList>
            <person name="Kook J.-K."/>
            <person name="Park S.-N."/>
            <person name="Lim Y.K."/>
            <person name="Roh H."/>
        </authorList>
    </citation>
    <scope>NUCLEOTIDE SEQUENCE [LARGE SCALE GENOMIC DNA]</scope>
    <source>
        <strain evidence="2">ChDC OS43</strain>
    </source>
</reference>
<organism evidence="1 2">
    <name type="scientific">Capnocytophaga endodontalis</name>
    <dbReference type="NCBI Taxonomy" id="2708117"/>
    <lineage>
        <taxon>Bacteria</taxon>
        <taxon>Pseudomonadati</taxon>
        <taxon>Bacteroidota</taxon>
        <taxon>Flavobacteriia</taxon>
        <taxon>Flavobacteriales</taxon>
        <taxon>Flavobacteriaceae</taxon>
        <taxon>Capnocytophaga</taxon>
    </lineage>
</organism>
<sequence length="124" mass="15373">MNKVKEEPVSYSTYQGKHKKFYRQIYFEYICLLITDLYKETVPDNEFCNDFIERLNTLENDPKPYYAIGFIEHYEPYSWAWYIIVNKYEVRNLTQEEKILEHNLFNDFLERKNIKFWNIEDTKN</sequence>
<evidence type="ECO:0000313" key="1">
    <source>
        <dbReference type="EMBL" id="ASF41753.1"/>
    </source>
</evidence>
<gene>
    <name evidence="1" type="ORF">CBG49_00895</name>
</gene>
<proteinExistence type="predicted"/>
<dbReference type="Proteomes" id="UP000197007">
    <property type="component" value="Chromosome"/>
</dbReference>
<dbReference type="RefSeq" id="WP_088592975.1">
    <property type="nucleotide sequence ID" value="NZ_CP022022.1"/>
</dbReference>
<dbReference type="KEGG" id="capn:CBG49_00895"/>
<keyword evidence="2" id="KW-1185">Reference proteome</keyword>
<dbReference type="AlphaFoldDB" id="A0A1Z4BKF6"/>
<name>A0A1Z4BKF6_9FLAO</name>
<evidence type="ECO:0000313" key="2">
    <source>
        <dbReference type="Proteomes" id="UP000197007"/>
    </source>
</evidence>
<protein>
    <submittedName>
        <fullName evidence="1">Uncharacterized protein</fullName>
    </submittedName>
</protein>
<dbReference type="EMBL" id="CP022022">
    <property type="protein sequence ID" value="ASF41753.1"/>
    <property type="molecule type" value="Genomic_DNA"/>
</dbReference>
<accession>A0A1Z4BKF6</accession>